<organism evidence="3">
    <name type="scientific">Wuchereria bancrofti</name>
    <dbReference type="NCBI Taxonomy" id="6293"/>
    <lineage>
        <taxon>Eukaryota</taxon>
        <taxon>Metazoa</taxon>
        <taxon>Ecdysozoa</taxon>
        <taxon>Nematoda</taxon>
        <taxon>Chromadorea</taxon>
        <taxon>Rhabditida</taxon>
        <taxon>Spirurina</taxon>
        <taxon>Spiruromorpha</taxon>
        <taxon>Filarioidea</taxon>
        <taxon>Onchocercidae</taxon>
        <taxon>Wuchereria</taxon>
    </lineage>
</organism>
<dbReference type="WBParaSite" id="maker-PairedContig_2530-snap-gene-0.16-mRNA-1">
    <property type="protein sequence ID" value="maker-PairedContig_2530-snap-gene-0.16-mRNA-1"/>
    <property type="gene ID" value="maker-PairedContig_2530-snap-gene-0.16"/>
</dbReference>
<feature type="region of interest" description="Disordered" evidence="2">
    <location>
        <begin position="402"/>
        <end position="435"/>
    </location>
</feature>
<feature type="region of interest" description="Disordered" evidence="2">
    <location>
        <begin position="748"/>
        <end position="782"/>
    </location>
</feature>
<evidence type="ECO:0000256" key="2">
    <source>
        <dbReference type="SAM" id="MobiDB-lite"/>
    </source>
</evidence>
<keyword evidence="1" id="KW-0175">Coiled coil</keyword>
<proteinExistence type="predicted"/>
<feature type="compositionally biased region" description="Basic and acidic residues" evidence="2">
    <location>
        <begin position="750"/>
        <end position="762"/>
    </location>
</feature>
<protein>
    <submittedName>
        <fullName evidence="3">Uncharacterized protein</fullName>
    </submittedName>
</protein>
<dbReference type="STRING" id="6293.A0A1I8EJ90"/>
<feature type="region of interest" description="Disordered" evidence="2">
    <location>
        <begin position="316"/>
        <end position="340"/>
    </location>
</feature>
<feature type="region of interest" description="Disordered" evidence="2">
    <location>
        <begin position="32"/>
        <end position="87"/>
    </location>
</feature>
<feature type="compositionally biased region" description="Low complexity" evidence="2">
    <location>
        <begin position="56"/>
        <end position="81"/>
    </location>
</feature>
<dbReference type="AlphaFoldDB" id="A0A1I8EJ90"/>
<accession>A0A1I8EJ90</accession>
<feature type="coiled-coil region" evidence="1">
    <location>
        <begin position="259"/>
        <end position="286"/>
    </location>
</feature>
<sequence length="782" mass="89767">MDKGWWVTLVRVATGVPDILLMSDDGHLTLLKTPSDTDSNSNSGSLFSRRYPDELSSSNSSGSKENTPSLSNNENPSSPKLLSHRAEPVPTVRERLLKNLFSEGIKCQPKITRVDSIDLATTEEKSNSDDEWFIQRINPKSKTHFIDWYKILRSTHAEVQKFLMKQLVELRRRGQQRRRALYNADNGIVFDRSNAYKRTNEERKASEWNFSEQPQKNNAVVKEKVEKLKCDFTEHEAPESYNDDNETVSDKWREINGEKINIKDKHNKIEEEVAKKNENIELSKDRNRNGNASDEDWRKDWLQSRMKLKNHASCYLSDNETDSSNLSGETTDSEEGNRSSASLVDELLSDIAANCSGIFEYPEDNNFEEYNEFVEKISINGNGGDDRDDEDEGELIRQNRKPRKRRLVFSSDESDEEEGKCGGDGSKSVKNVQDLKVENGERTEACCTSDYKKEHSSGAINAVLNGSDNFEVNNKDNFLFADKSNGRKRGVTWPIDETMDEEDQQIERMEETGSSDDELEVFHKLQIAQGWKKRSEYIEEEASLSGDDVESDENDDEDQLNVYEAEEGDNDELPDDETIREQLNKQWLKQQQDEEDRKLLYWKDQLLVDGELADETDRTFRFKLRLEKSEDVHKEVEDLTVDTENIEVNEDELCKRRREISKWKIKEEEAKLHGESSSMKGTNPLLKAASKVIDKGSLDGNSQSHSRVDDSLCKNSLMRHRKSLSQVLNQTKITLYTKSAGLVSAHANGHVKEQKDTRHRSQDVITKSGSMKVRRCSRKLPQ</sequence>
<evidence type="ECO:0000256" key="1">
    <source>
        <dbReference type="SAM" id="Coils"/>
    </source>
</evidence>
<name>A0A1I8EJ90_WUCBA</name>
<reference evidence="3" key="1">
    <citation type="submission" date="2016-11" db="UniProtKB">
        <authorList>
            <consortium name="WormBaseParasite"/>
        </authorList>
    </citation>
    <scope>IDENTIFICATION</scope>
    <source>
        <strain evidence="3">pt0022</strain>
    </source>
</reference>
<evidence type="ECO:0000313" key="3">
    <source>
        <dbReference type="WBParaSite" id="maker-PairedContig_2530-snap-gene-0.16-mRNA-1"/>
    </source>
</evidence>
<feature type="compositionally biased region" description="Polar residues" evidence="2">
    <location>
        <begin position="316"/>
        <end position="330"/>
    </location>
</feature>
<feature type="compositionally biased region" description="Basic residues" evidence="2">
    <location>
        <begin position="772"/>
        <end position="782"/>
    </location>
</feature>
<feature type="compositionally biased region" description="Polar residues" evidence="2">
    <location>
        <begin position="32"/>
        <end position="46"/>
    </location>
</feature>